<proteinExistence type="predicted"/>
<protein>
    <submittedName>
        <fullName evidence="2">Uncharacterized protein</fullName>
    </submittedName>
</protein>
<sequence>MASAPPPKRNPQRVPTKSYKNTCGAPAPKTSLKQYSRRPTRKAANSNRSMDICEGGTLAYTVSGPKLTSGAWCSGCRNGGTVVLCTVCDIISMCTSCIDFKGEENVKALDFECPPCFVKRDPNGVYPHTLCAVSSSREIWPKILVTPLVIISIHLEGMTDTPSHLAYYHLYDWFRGNLVHIDMDFNLDDVPRNDFGARLIEMLDRLETGDLKSSSQFMVFITSHSDPTSGYLHIGPNNVGSVPVEEVFSAIFTPQFRAILRRGNNNILSLLSCGALSSYMESRDQIKAFAKETLFEKILSFSQANFQPSATHKFVMDWALNHFVFERQGLNTFIRDHQALGAHTDIIQFQPDKTTTFKWTHPGARPFGFDINKQCPYCQRLKTRVPRIEADGSVCLRCSKCMKEVTYNLPHGWTWLHSAPFKGDQGQGAWLVHTE</sequence>
<feature type="region of interest" description="Disordered" evidence="1">
    <location>
        <begin position="1"/>
        <end position="46"/>
    </location>
</feature>
<evidence type="ECO:0000256" key="1">
    <source>
        <dbReference type="SAM" id="MobiDB-lite"/>
    </source>
</evidence>
<reference evidence="2 3" key="1">
    <citation type="submission" date="2014-04" db="EMBL/GenBank/DDBJ databases">
        <authorList>
            <consortium name="DOE Joint Genome Institute"/>
            <person name="Kuo A."/>
            <person name="Gay G."/>
            <person name="Dore J."/>
            <person name="Kohler A."/>
            <person name="Nagy L.G."/>
            <person name="Floudas D."/>
            <person name="Copeland A."/>
            <person name="Barry K.W."/>
            <person name="Cichocki N."/>
            <person name="Veneault-Fourrey C."/>
            <person name="LaButti K."/>
            <person name="Lindquist E.A."/>
            <person name="Lipzen A."/>
            <person name="Lundell T."/>
            <person name="Morin E."/>
            <person name="Murat C."/>
            <person name="Sun H."/>
            <person name="Tunlid A."/>
            <person name="Henrissat B."/>
            <person name="Grigoriev I.V."/>
            <person name="Hibbett D.S."/>
            <person name="Martin F."/>
            <person name="Nordberg H.P."/>
            <person name="Cantor M.N."/>
            <person name="Hua S.X."/>
        </authorList>
    </citation>
    <scope>NUCLEOTIDE SEQUENCE [LARGE SCALE GENOMIC DNA]</scope>
    <source>
        <strain evidence="3">h7</strain>
    </source>
</reference>
<dbReference type="STRING" id="686832.A0A0C3C4G1"/>
<gene>
    <name evidence="2" type="ORF">M413DRAFT_76005</name>
</gene>
<dbReference type="HOGENOM" id="CLU_049631_0_0_1"/>
<organism evidence="2 3">
    <name type="scientific">Hebeloma cylindrosporum</name>
    <dbReference type="NCBI Taxonomy" id="76867"/>
    <lineage>
        <taxon>Eukaryota</taxon>
        <taxon>Fungi</taxon>
        <taxon>Dikarya</taxon>
        <taxon>Basidiomycota</taxon>
        <taxon>Agaricomycotina</taxon>
        <taxon>Agaricomycetes</taxon>
        <taxon>Agaricomycetidae</taxon>
        <taxon>Agaricales</taxon>
        <taxon>Agaricineae</taxon>
        <taxon>Hymenogastraceae</taxon>
        <taxon>Hebeloma</taxon>
    </lineage>
</organism>
<dbReference type="SUPFAM" id="SSF57903">
    <property type="entry name" value="FYVE/PHD zinc finger"/>
    <property type="match status" value="1"/>
</dbReference>
<dbReference type="EMBL" id="KN831790">
    <property type="protein sequence ID" value="KIM38491.1"/>
    <property type="molecule type" value="Genomic_DNA"/>
</dbReference>
<evidence type="ECO:0000313" key="2">
    <source>
        <dbReference type="EMBL" id="KIM38491.1"/>
    </source>
</evidence>
<dbReference type="Proteomes" id="UP000053424">
    <property type="component" value="Unassembled WGS sequence"/>
</dbReference>
<keyword evidence="3" id="KW-1185">Reference proteome</keyword>
<reference evidence="3" key="2">
    <citation type="submission" date="2015-01" db="EMBL/GenBank/DDBJ databases">
        <title>Evolutionary Origins and Diversification of the Mycorrhizal Mutualists.</title>
        <authorList>
            <consortium name="DOE Joint Genome Institute"/>
            <consortium name="Mycorrhizal Genomics Consortium"/>
            <person name="Kohler A."/>
            <person name="Kuo A."/>
            <person name="Nagy L.G."/>
            <person name="Floudas D."/>
            <person name="Copeland A."/>
            <person name="Barry K.W."/>
            <person name="Cichocki N."/>
            <person name="Veneault-Fourrey C."/>
            <person name="LaButti K."/>
            <person name="Lindquist E.A."/>
            <person name="Lipzen A."/>
            <person name="Lundell T."/>
            <person name="Morin E."/>
            <person name="Murat C."/>
            <person name="Riley R."/>
            <person name="Ohm R."/>
            <person name="Sun H."/>
            <person name="Tunlid A."/>
            <person name="Henrissat B."/>
            <person name="Grigoriev I.V."/>
            <person name="Hibbett D.S."/>
            <person name="Martin F."/>
        </authorList>
    </citation>
    <scope>NUCLEOTIDE SEQUENCE [LARGE SCALE GENOMIC DNA]</scope>
    <source>
        <strain evidence="3">h7</strain>
    </source>
</reference>
<dbReference type="OrthoDB" id="3067692at2759"/>
<accession>A0A0C3C4G1</accession>
<name>A0A0C3C4G1_HEBCY</name>
<dbReference type="AlphaFoldDB" id="A0A0C3C4G1"/>
<dbReference type="InterPro" id="IPR011011">
    <property type="entry name" value="Znf_FYVE_PHD"/>
</dbReference>
<evidence type="ECO:0000313" key="3">
    <source>
        <dbReference type="Proteomes" id="UP000053424"/>
    </source>
</evidence>